<dbReference type="Pfam" id="PF00005">
    <property type="entry name" value="ABC_tran"/>
    <property type="match status" value="1"/>
</dbReference>
<evidence type="ECO:0000313" key="6">
    <source>
        <dbReference type="Proteomes" id="UP000614469"/>
    </source>
</evidence>
<organism evidence="5 6">
    <name type="scientific">Candidatus Desulfolinea nitratireducens</name>
    <dbReference type="NCBI Taxonomy" id="2841698"/>
    <lineage>
        <taxon>Bacteria</taxon>
        <taxon>Bacillati</taxon>
        <taxon>Chloroflexota</taxon>
        <taxon>Anaerolineae</taxon>
        <taxon>Anaerolineales</taxon>
        <taxon>Anaerolineales incertae sedis</taxon>
        <taxon>Candidatus Desulfolinea</taxon>
    </lineage>
</organism>
<dbReference type="SMART" id="SM00382">
    <property type="entry name" value="AAA"/>
    <property type="match status" value="1"/>
</dbReference>
<dbReference type="Proteomes" id="UP000614469">
    <property type="component" value="Unassembled WGS sequence"/>
</dbReference>
<evidence type="ECO:0000256" key="3">
    <source>
        <dbReference type="ARBA" id="ARBA00022840"/>
    </source>
</evidence>
<dbReference type="AlphaFoldDB" id="A0A8J6NFP8"/>
<keyword evidence="1" id="KW-0813">Transport</keyword>
<dbReference type="InterPro" id="IPR003593">
    <property type="entry name" value="AAA+_ATPase"/>
</dbReference>
<protein>
    <submittedName>
        <fullName evidence="5">ABC transporter ATP-binding protein</fullName>
    </submittedName>
</protein>
<evidence type="ECO:0000313" key="5">
    <source>
        <dbReference type="EMBL" id="MBC8333786.1"/>
    </source>
</evidence>
<dbReference type="GO" id="GO:0005524">
    <property type="term" value="F:ATP binding"/>
    <property type="evidence" value="ECO:0007669"/>
    <property type="project" value="UniProtKB-KW"/>
</dbReference>
<keyword evidence="2" id="KW-0547">Nucleotide-binding</keyword>
<dbReference type="InterPro" id="IPR003439">
    <property type="entry name" value="ABC_transporter-like_ATP-bd"/>
</dbReference>
<keyword evidence="3 5" id="KW-0067">ATP-binding</keyword>
<name>A0A8J6NFP8_9CHLR</name>
<gene>
    <name evidence="5" type="ORF">H8E29_00835</name>
</gene>
<evidence type="ECO:0000256" key="2">
    <source>
        <dbReference type="ARBA" id="ARBA00022741"/>
    </source>
</evidence>
<evidence type="ECO:0000259" key="4">
    <source>
        <dbReference type="PROSITE" id="PS50893"/>
    </source>
</evidence>
<dbReference type="PROSITE" id="PS50893">
    <property type="entry name" value="ABC_TRANSPORTER_2"/>
    <property type="match status" value="1"/>
</dbReference>
<accession>A0A8J6NFP8</accession>
<dbReference type="PANTHER" id="PTHR42711">
    <property type="entry name" value="ABC TRANSPORTER ATP-BINDING PROTEIN"/>
    <property type="match status" value="1"/>
</dbReference>
<evidence type="ECO:0000256" key="1">
    <source>
        <dbReference type="ARBA" id="ARBA00022448"/>
    </source>
</evidence>
<dbReference type="InterPro" id="IPR027417">
    <property type="entry name" value="P-loop_NTPase"/>
</dbReference>
<sequence>MNSIEVKNLKRIYRATIGVIRRTVKEVIAVDDISFEIKEGELFGLLGPNGAGKTTTVKVLATLLIPNAGEVKVNGLDVVKDANEVRKHIGFIFGGERGLYWRLSGVDNLRYFASLYHVDPEVSKKRIPYLLELVGLKGRGNERVQGYSRGMKQRLHVARTLLHDPDILFLDEPTIGLDPVGAREFREVIRDLQSEKKTILLTTHYMFEADSLCDRVAVIDKGLIVAMDTPSALKRHVSDLSVVEVETFGVAPKVVDQIRELSFVDAVSVRDQGQRQLILVQTPLGAEAVPAVMSALNGMRVGRVTVREPTLEDAYVRLVGGKE</sequence>
<reference evidence="5 6" key="1">
    <citation type="submission" date="2020-08" db="EMBL/GenBank/DDBJ databases">
        <title>Bridging the membrane lipid divide: bacteria of the FCB group superphylum have the potential to synthesize archaeal ether lipids.</title>
        <authorList>
            <person name="Villanueva L."/>
            <person name="Von Meijenfeldt F.A.B."/>
            <person name="Westbye A.B."/>
            <person name="Yadav S."/>
            <person name="Hopmans E.C."/>
            <person name="Dutilh B.E."/>
            <person name="Sinninghe Damste J.S."/>
        </authorList>
    </citation>
    <scope>NUCLEOTIDE SEQUENCE [LARGE SCALE GENOMIC DNA]</scope>
    <source>
        <strain evidence="5">NIOZ-UU36</strain>
    </source>
</reference>
<comment type="caution">
    <text evidence="5">The sequence shown here is derived from an EMBL/GenBank/DDBJ whole genome shotgun (WGS) entry which is preliminary data.</text>
</comment>
<dbReference type="EMBL" id="JACNJN010000026">
    <property type="protein sequence ID" value="MBC8333786.1"/>
    <property type="molecule type" value="Genomic_DNA"/>
</dbReference>
<feature type="domain" description="ABC transporter" evidence="4">
    <location>
        <begin position="4"/>
        <end position="246"/>
    </location>
</feature>
<dbReference type="Gene3D" id="3.40.50.300">
    <property type="entry name" value="P-loop containing nucleotide triphosphate hydrolases"/>
    <property type="match status" value="1"/>
</dbReference>
<dbReference type="SUPFAM" id="SSF52540">
    <property type="entry name" value="P-loop containing nucleoside triphosphate hydrolases"/>
    <property type="match status" value="1"/>
</dbReference>
<dbReference type="GO" id="GO:0016887">
    <property type="term" value="F:ATP hydrolysis activity"/>
    <property type="evidence" value="ECO:0007669"/>
    <property type="project" value="InterPro"/>
</dbReference>
<dbReference type="InterPro" id="IPR050763">
    <property type="entry name" value="ABC_transporter_ATP-binding"/>
</dbReference>
<dbReference type="PANTHER" id="PTHR42711:SF18">
    <property type="entry name" value="ABC TRANSPORTER, ATP-BINDING PROTEIN"/>
    <property type="match status" value="1"/>
</dbReference>
<proteinExistence type="predicted"/>